<comment type="similarity">
    <text evidence="5">Belongs to the 4-toluene sulfonate uptake permease (TSUP) (TC 2.A.102) family.</text>
</comment>
<dbReference type="AlphaFoldDB" id="A0A445MT02"/>
<name>A0A445MT02_9BACT</name>
<evidence type="ECO:0000256" key="2">
    <source>
        <dbReference type="ARBA" id="ARBA00022692"/>
    </source>
</evidence>
<dbReference type="EMBL" id="OJIN01000046">
    <property type="protein sequence ID" value="SPD72588.1"/>
    <property type="molecule type" value="Genomic_DNA"/>
</dbReference>
<evidence type="ECO:0000256" key="4">
    <source>
        <dbReference type="ARBA" id="ARBA00023136"/>
    </source>
</evidence>
<dbReference type="InterPro" id="IPR002781">
    <property type="entry name" value="TM_pro_TauE-like"/>
</dbReference>
<sequence length="372" mass="39514">MTAEMANLFIDVTWSVAIQMMFLGFIGGILSGFIGSGGAFFMTPGMMNIGVMGPVAVASNITHKFGKAMVGSKKHSELGNVDKKLAFFMLITAAVGIRLAVWCMKILTGGGGGHGAETGAGANLYISLVFVIILLLVSLSMLRDILRSRKGDETGPSTRIVNFLDKLRLHPLIYFPVADVRVSLWVVLICGLATGYLAGTIGVGGFIGVPAMIYVFGVPAAVAAGSELYLAMYMGAFGALSYAFEGLVDIRMTMLLFAGSLVGVYIGAYGTKVVKEVIIRLVTAVIIVLCVISRAIAIPMYLQQLGVLHFDPAYNSYFNSASKAMLYVAGISGGALILFFVFKAYFQRKKIQASLTAKIPEGAVRQFSTASA</sequence>
<evidence type="ECO:0000256" key="3">
    <source>
        <dbReference type="ARBA" id="ARBA00022989"/>
    </source>
</evidence>
<feature type="transmembrane region" description="Helical" evidence="5">
    <location>
        <begin position="85"/>
        <end position="102"/>
    </location>
</feature>
<accession>A0A445MT02</accession>
<feature type="transmembrane region" description="Helical" evidence="5">
    <location>
        <begin position="281"/>
        <end position="302"/>
    </location>
</feature>
<dbReference type="InterPro" id="IPR051598">
    <property type="entry name" value="TSUP/Inactive_protease-like"/>
</dbReference>
<dbReference type="GO" id="GO:0005886">
    <property type="term" value="C:plasma membrane"/>
    <property type="evidence" value="ECO:0007669"/>
    <property type="project" value="UniProtKB-SubCell"/>
</dbReference>
<dbReference type="Pfam" id="PF01925">
    <property type="entry name" value="TauE"/>
    <property type="match status" value="1"/>
</dbReference>
<evidence type="ECO:0000256" key="5">
    <source>
        <dbReference type="RuleBase" id="RU363041"/>
    </source>
</evidence>
<feature type="transmembrane region" description="Helical" evidence="5">
    <location>
        <begin position="195"/>
        <end position="216"/>
    </location>
</feature>
<keyword evidence="5" id="KW-1003">Cell membrane</keyword>
<dbReference type="PANTHER" id="PTHR43701">
    <property type="entry name" value="MEMBRANE TRANSPORTER PROTEIN MJ0441-RELATED"/>
    <property type="match status" value="1"/>
</dbReference>
<evidence type="ECO:0000256" key="1">
    <source>
        <dbReference type="ARBA" id="ARBA00004141"/>
    </source>
</evidence>
<feature type="transmembrane region" description="Helical" evidence="5">
    <location>
        <begin position="122"/>
        <end position="142"/>
    </location>
</feature>
<feature type="transmembrane region" description="Helical" evidence="5">
    <location>
        <begin position="250"/>
        <end position="269"/>
    </location>
</feature>
<gene>
    <name evidence="6" type="ORF">PITCH_A140068</name>
</gene>
<dbReference type="PANTHER" id="PTHR43701:SF12">
    <property type="entry name" value="MEMBRANE TRANSPORTER PROTEIN YTNM-RELATED"/>
    <property type="match status" value="1"/>
</dbReference>
<keyword evidence="4 5" id="KW-0472">Membrane</keyword>
<feature type="transmembrane region" description="Helical" evidence="5">
    <location>
        <begin position="12"/>
        <end position="34"/>
    </location>
</feature>
<protein>
    <recommendedName>
        <fullName evidence="5">Probable membrane transporter protein</fullName>
    </recommendedName>
</protein>
<feature type="transmembrane region" description="Helical" evidence="5">
    <location>
        <begin position="324"/>
        <end position="346"/>
    </location>
</feature>
<comment type="subcellular location">
    <subcellularLocation>
        <location evidence="5">Cell membrane</location>
        <topology evidence="5">Multi-pass membrane protein</topology>
    </subcellularLocation>
    <subcellularLocation>
        <location evidence="1">Membrane</location>
        <topology evidence="1">Multi-pass membrane protein</topology>
    </subcellularLocation>
</comment>
<evidence type="ECO:0000313" key="6">
    <source>
        <dbReference type="EMBL" id="SPD72588.1"/>
    </source>
</evidence>
<reference evidence="6" key="1">
    <citation type="submission" date="2018-01" db="EMBL/GenBank/DDBJ databases">
        <authorList>
            <person name="Regsiter A."/>
            <person name="William W."/>
        </authorList>
    </citation>
    <scope>NUCLEOTIDE SEQUENCE</scope>
    <source>
        <strain evidence="6">TRIP AH-1</strain>
    </source>
</reference>
<keyword evidence="3 5" id="KW-1133">Transmembrane helix</keyword>
<keyword evidence="2 5" id="KW-0812">Transmembrane</keyword>
<organism evidence="6">
    <name type="scientific">uncultured Desulfobacterium sp</name>
    <dbReference type="NCBI Taxonomy" id="201089"/>
    <lineage>
        <taxon>Bacteria</taxon>
        <taxon>Pseudomonadati</taxon>
        <taxon>Thermodesulfobacteriota</taxon>
        <taxon>Desulfobacteria</taxon>
        <taxon>Desulfobacterales</taxon>
        <taxon>Desulfobacteriaceae</taxon>
        <taxon>Desulfobacterium</taxon>
        <taxon>environmental samples</taxon>
    </lineage>
</organism>
<proteinExistence type="inferred from homology"/>